<gene>
    <name evidence="4" type="ORF">B0W44_04635</name>
</gene>
<evidence type="ECO:0000259" key="2">
    <source>
        <dbReference type="Pfam" id="PF01408"/>
    </source>
</evidence>
<dbReference type="Pfam" id="PF02894">
    <property type="entry name" value="GFO_IDH_MocA_C"/>
    <property type="match status" value="1"/>
</dbReference>
<feature type="domain" description="Gfo/Idh/MocA-like oxidoreductase N-terminal" evidence="2">
    <location>
        <begin position="2"/>
        <end position="117"/>
    </location>
</feature>
<dbReference type="KEGG" id="ntr:B0W44_04635"/>
<dbReference type="InterPro" id="IPR004104">
    <property type="entry name" value="Gfo/Idh/MocA-like_OxRdtase_C"/>
</dbReference>
<dbReference type="PANTHER" id="PTHR43377:SF1">
    <property type="entry name" value="BILIVERDIN REDUCTASE A"/>
    <property type="match status" value="1"/>
</dbReference>
<comment type="similarity">
    <text evidence="1">Belongs to the Gfo/Idh/MocA family.</text>
</comment>
<evidence type="ECO:0008006" key="6">
    <source>
        <dbReference type="Google" id="ProtNLM"/>
    </source>
</evidence>
<dbReference type="Gene3D" id="3.40.50.720">
    <property type="entry name" value="NAD(P)-binding Rossmann-like Domain"/>
    <property type="match status" value="1"/>
</dbReference>
<protein>
    <recommendedName>
        <fullName evidence="6">Dehydrogenase</fullName>
    </recommendedName>
</protein>
<dbReference type="GO" id="GO:0000166">
    <property type="term" value="F:nucleotide binding"/>
    <property type="evidence" value="ECO:0007669"/>
    <property type="project" value="InterPro"/>
</dbReference>
<dbReference type="InterPro" id="IPR051450">
    <property type="entry name" value="Gfo/Idh/MocA_Oxidoreductases"/>
</dbReference>
<dbReference type="InterPro" id="IPR000683">
    <property type="entry name" value="Gfo/Idh/MocA-like_OxRdtase_N"/>
</dbReference>
<dbReference type="SUPFAM" id="SSF51735">
    <property type="entry name" value="NAD(P)-binding Rossmann-fold domains"/>
    <property type="match status" value="1"/>
</dbReference>
<accession>A0A1U9K567</accession>
<dbReference type="Pfam" id="PF01408">
    <property type="entry name" value="GFO_IDH_MocA"/>
    <property type="match status" value="1"/>
</dbReference>
<dbReference type="SUPFAM" id="SSF55347">
    <property type="entry name" value="Glyceraldehyde-3-phosphate dehydrogenase-like, C-terminal domain"/>
    <property type="match status" value="1"/>
</dbReference>
<keyword evidence="5" id="KW-1185">Reference proteome</keyword>
<dbReference type="InterPro" id="IPR036291">
    <property type="entry name" value="NAD(P)-bd_dom_sf"/>
</dbReference>
<dbReference type="Gene3D" id="3.30.360.10">
    <property type="entry name" value="Dihydrodipicolinate Reductase, domain 2"/>
    <property type="match status" value="1"/>
</dbReference>
<evidence type="ECO:0000256" key="1">
    <source>
        <dbReference type="ARBA" id="ARBA00010928"/>
    </source>
</evidence>
<dbReference type="PANTHER" id="PTHR43377">
    <property type="entry name" value="BILIVERDIN REDUCTASE A"/>
    <property type="match status" value="1"/>
</dbReference>
<organism evidence="4 5">
    <name type="scientific">Novibacillus thermophilus</name>
    <dbReference type="NCBI Taxonomy" id="1471761"/>
    <lineage>
        <taxon>Bacteria</taxon>
        <taxon>Bacillati</taxon>
        <taxon>Bacillota</taxon>
        <taxon>Bacilli</taxon>
        <taxon>Bacillales</taxon>
        <taxon>Thermoactinomycetaceae</taxon>
        <taxon>Novibacillus</taxon>
    </lineage>
</organism>
<dbReference type="OrthoDB" id="9815825at2"/>
<evidence type="ECO:0000259" key="3">
    <source>
        <dbReference type="Pfam" id="PF02894"/>
    </source>
</evidence>
<sequence length="336" mass="37305">MLNVAVIGLGTMGNVHVEAWSRISDVNVAAVSALDREKTEAVASRYGAKPYSQLEALLEQPDIDLVDICLPTYLHKQFVTKAAEAGKHIICEKPLGLDVKEARDMIDICEQNGVELYAAQVVRFFPEYVNARVQVKKGKIGNPGIVRLSRGGPFPRAWENWYADEKKSGGLILDMMIHDFDWLRWTFGEVERVMARRVVRSEGTNPLQYVLVTLRTEDGVIAHVEGTWAHPSFRTSFEIAGDKGMIVHDSRDSAPLSLQLRAHEDKGVDPGVAVPESPLHKDPYQRQLEHFSRCLMTGARPIVTAHDALKAVEISQAALKSASSGKPVEIVKYEVN</sequence>
<evidence type="ECO:0000313" key="5">
    <source>
        <dbReference type="Proteomes" id="UP000188603"/>
    </source>
</evidence>
<feature type="domain" description="Gfo/Idh/MocA-like oxidoreductase C-terminal" evidence="3">
    <location>
        <begin position="134"/>
        <end position="330"/>
    </location>
</feature>
<dbReference type="AlphaFoldDB" id="A0A1U9K567"/>
<name>A0A1U9K567_9BACL</name>
<proteinExistence type="inferred from homology"/>
<dbReference type="Proteomes" id="UP000188603">
    <property type="component" value="Chromosome"/>
</dbReference>
<reference evidence="4 5" key="1">
    <citation type="journal article" date="2015" name="Int. J. Syst. Evol. Microbiol.">
        <title>Novibacillus thermophilus gen. nov., sp. nov., a Gram-staining-negative and moderately thermophilic member of the family Thermoactinomycetaceae.</title>
        <authorList>
            <person name="Yang G."/>
            <person name="Chen J."/>
            <person name="Zhou S."/>
        </authorList>
    </citation>
    <scope>NUCLEOTIDE SEQUENCE [LARGE SCALE GENOMIC DNA]</scope>
    <source>
        <strain evidence="4 5">SG-1</strain>
    </source>
</reference>
<evidence type="ECO:0000313" key="4">
    <source>
        <dbReference type="EMBL" id="AQS55163.1"/>
    </source>
</evidence>
<dbReference type="EMBL" id="CP019699">
    <property type="protein sequence ID" value="AQS55163.1"/>
    <property type="molecule type" value="Genomic_DNA"/>
</dbReference>
<dbReference type="STRING" id="1471761.B0W44_04635"/>